<organism evidence="1 2">
    <name type="scientific">Clitoria ternatea</name>
    <name type="common">Butterfly pea</name>
    <dbReference type="NCBI Taxonomy" id="43366"/>
    <lineage>
        <taxon>Eukaryota</taxon>
        <taxon>Viridiplantae</taxon>
        <taxon>Streptophyta</taxon>
        <taxon>Embryophyta</taxon>
        <taxon>Tracheophyta</taxon>
        <taxon>Spermatophyta</taxon>
        <taxon>Magnoliopsida</taxon>
        <taxon>eudicotyledons</taxon>
        <taxon>Gunneridae</taxon>
        <taxon>Pentapetalae</taxon>
        <taxon>rosids</taxon>
        <taxon>fabids</taxon>
        <taxon>Fabales</taxon>
        <taxon>Fabaceae</taxon>
        <taxon>Papilionoideae</taxon>
        <taxon>50 kb inversion clade</taxon>
        <taxon>NPAAA clade</taxon>
        <taxon>indigoferoid/millettioid clade</taxon>
        <taxon>Phaseoleae</taxon>
        <taxon>Clitoria</taxon>
    </lineage>
</organism>
<dbReference type="AlphaFoldDB" id="A0AAN9IAA0"/>
<comment type="caution">
    <text evidence="1">The sequence shown here is derived from an EMBL/GenBank/DDBJ whole genome shotgun (WGS) entry which is preliminary data.</text>
</comment>
<accession>A0AAN9IAA0</accession>
<dbReference type="Proteomes" id="UP001359559">
    <property type="component" value="Unassembled WGS sequence"/>
</dbReference>
<name>A0AAN9IAA0_CLITE</name>
<reference evidence="1 2" key="1">
    <citation type="submission" date="2024-01" db="EMBL/GenBank/DDBJ databases">
        <title>The genomes of 5 underutilized Papilionoideae crops provide insights into root nodulation and disease resistance.</title>
        <authorList>
            <person name="Yuan L."/>
        </authorList>
    </citation>
    <scope>NUCLEOTIDE SEQUENCE [LARGE SCALE GENOMIC DNA]</scope>
    <source>
        <strain evidence="1">LY-2023</strain>
        <tissue evidence="1">Leaf</tissue>
    </source>
</reference>
<keyword evidence="2" id="KW-1185">Reference proteome</keyword>
<evidence type="ECO:0000313" key="1">
    <source>
        <dbReference type="EMBL" id="KAK7270684.1"/>
    </source>
</evidence>
<sequence>MLERIILKISAVRITASVVRKKEKLFYVLTFEAVKCMTAKGTVTNKSFKQQIEPFNNPNPNPIPTLFSSSSAQVKFFTFRSSHFGDFHSLLKTLTIL</sequence>
<dbReference type="EMBL" id="JAYKXN010000007">
    <property type="protein sequence ID" value="KAK7270684.1"/>
    <property type="molecule type" value="Genomic_DNA"/>
</dbReference>
<protein>
    <submittedName>
        <fullName evidence="1">Uncharacterized protein</fullName>
    </submittedName>
</protein>
<gene>
    <name evidence="1" type="ORF">RJT34_26015</name>
</gene>
<proteinExistence type="predicted"/>
<evidence type="ECO:0000313" key="2">
    <source>
        <dbReference type="Proteomes" id="UP001359559"/>
    </source>
</evidence>